<geneLocation type="mitochondrion" evidence="4"/>
<dbReference type="InterPro" id="IPR045099">
    <property type="entry name" value="PITH1-like"/>
</dbReference>
<keyword evidence="5" id="KW-1185">Reference proteome</keyword>
<dbReference type="Pfam" id="PF06201">
    <property type="entry name" value="PITH"/>
    <property type="match status" value="1"/>
</dbReference>
<accession>A0A0G4IKN3</accession>
<evidence type="ECO:0000313" key="5">
    <source>
        <dbReference type="Proteomes" id="UP000039324"/>
    </source>
</evidence>
<dbReference type="Proteomes" id="UP000290189">
    <property type="component" value="Unassembled WGS sequence"/>
</dbReference>
<dbReference type="InterPro" id="IPR037047">
    <property type="entry name" value="PITH_dom_sf"/>
</dbReference>
<dbReference type="AlphaFoldDB" id="A0A0G4IKN3"/>
<protein>
    <recommendedName>
        <fullName evidence="2">PITH domain-containing protein</fullName>
    </recommendedName>
</protein>
<sequence length="210" mass="22836">MSGGGPCCGIGGVHSHIESAVAGETLLGCIDIEGVVCLNERVPDSGRNVFRAWETRDEMSAAALLESDDDDPELLLYVPFTQQVRLRNITVIGGTPSTSPSSVRLFANRDDLDFSTVAELTPLQVIELVADPSRASNVEYPVKPQKFFNVSSVTMHFPASYGGDNTQIRYICFRGEATQNRRGIVDARYEATAIPTDHEKAEDFVAPSIL</sequence>
<organism evidence="3 5">
    <name type="scientific">Plasmodiophora brassicae</name>
    <name type="common">Clubroot disease agent</name>
    <dbReference type="NCBI Taxonomy" id="37360"/>
    <lineage>
        <taxon>Eukaryota</taxon>
        <taxon>Sar</taxon>
        <taxon>Rhizaria</taxon>
        <taxon>Endomyxa</taxon>
        <taxon>Phytomyxea</taxon>
        <taxon>Plasmodiophorida</taxon>
        <taxon>Plasmodiophoridae</taxon>
        <taxon>Plasmodiophora</taxon>
    </lineage>
</organism>
<dbReference type="SUPFAM" id="SSF49785">
    <property type="entry name" value="Galactose-binding domain-like"/>
    <property type="match status" value="1"/>
</dbReference>
<evidence type="ECO:0000313" key="4">
    <source>
        <dbReference type="EMBL" id="SPR00094.1"/>
    </source>
</evidence>
<dbReference type="PANTHER" id="PTHR12175:SF1">
    <property type="entry name" value="PITH DOMAIN-CONTAINING PROTEIN 1"/>
    <property type="match status" value="1"/>
</dbReference>
<dbReference type="GO" id="GO:0005737">
    <property type="term" value="C:cytoplasm"/>
    <property type="evidence" value="ECO:0007669"/>
    <property type="project" value="UniProtKB-ARBA"/>
</dbReference>
<evidence type="ECO:0000313" key="6">
    <source>
        <dbReference type="Proteomes" id="UP000290189"/>
    </source>
</evidence>
<dbReference type="OMA" id="RLVFKPW"/>
<dbReference type="PANTHER" id="PTHR12175">
    <property type="entry name" value="AD039 HT014 THIOREDOXIN FAMILY TRP26"/>
    <property type="match status" value="1"/>
</dbReference>
<gene>
    <name evidence="3" type="ORF">PBRA_004529</name>
    <name evidence="4" type="ORF">PLBR_LOCUS7309</name>
</gene>
<dbReference type="EMBL" id="OVEO01000013">
    <property type="protein sequence ID" value="SPR00094.1"/>
    <property type="molecule type" value="Genomic_DNA"/>
</dbReference>
<dbReference type="OrthoDB" id="2635at2759"/>
<dbReference type="Proteomes" id="UP000039324">
    <property type="component" value="Unassembled WGS sequence"/>
</dbReference>
<dbReference type="InterPro" id="IPR010400">
    <property type="entry name" value="PITH_dom"/>
</dbReference>
<name>A0A0G4IKN3_PLABS</name>
<dbReference type="Gene3D" id="2.60.120.470">
    <property type="entry name" value="PITH domain"/>
    <property type="match status" value="1"/>
</dbReference>
<evidence type="ECO:0000259" key="2">
    <source>
        <dbReference type="PROSITE" id="PS51532"/>
    </source>
</evidence>
<reference evidence="4 6" key="2">
    <citation type="submission" date="2018-03" db="EMBL/GenBank/DDBJ databases">
        <authorList>
            <person name="Fogelqvist J."/>
        </authorList>
    </citation>
    <scope>NUCLEOTIDE SEQUENCE [LARGE SCALE GENOMIC DNA]</scope>
</reference>
<feature type="domain" description="PITH" evidence="2">
    <location>
        <begin position="15"/>
        <end position="193"/>
    </location>
</feature>
<reference evidence="3 5" key="1">
    <citation type="submission" date="2015-02" db="EMBL/GenBank/DDBJ databases">
        <authorList>
            <person name="Chooi Y.-H."/>
        </authorList>
    </citation>
    <scope>NUCLEOTIDE SEQUENCE [LARGE SCALE GENOMIC DNA]</scope>
    <source>
        <strain evidence="3">E3</strain>
    </source>
</reference>
<comment type="similarity">
    <text evidence="1">Belongs to the PITHD1 family.</text>
</comment>
<proteinExistence type="inferred from homology"/>
<evidence type="ECO:0000256" key="1">
    <source>
        <dbReference type="ARBA" id="ARBA00025788"/>
    </source>
</evidence>
<evidence type="ECO:0000313" key="3">
    <source>
        <dbReference type="EMBL" id="CEO95816.1"/>
    </source>
</evidence>
<dbReference type="PROSITE" id="PS51532">
    <property type="entry name" value="PITH"/>
    <property type="match status" value="1"/>
</dbReference>
<dbReference type="EMBL" id="CDSF01000035">
    <property type="protein sequence ID" value="CEO95816.1"/>
    <property type="molecule type" value="Genomic_DNA"/>
</dbReference>
<dbReference type="InterPro" id="IPR008979">
    <property type="entry name" value="Galactose-bd-like_sf"/>
</dbReference>
<keyword evidence="4" id="KW-0496">Mitochondrion</keyword>